<dbReference type="Pfam" id="PF00106">
    <property type="entry name" value="adh_short"/>
    <property type="match status" value="1"/>
</dbReference>
<proteinExistence type="inferred from homology"/>
<evidence type="ECO:0000313" key="5">
    <source>
        <dbReference type="Proteomes" id="UP001482513"/>
    </source>
</evidence>
<keyword evidence="5" id="KW-1185">Reference proteome</keyword>
<comment type="similarity">
    <text evidence="1 3">Belongs to the short-chain dehydrogenases/reductases (SDR) family.</text>
</comment>
<dbReference type="EMBL" id="JAMPKX010000008">
    <property type="protein sequence ID" value="MEP0948518.1"/>
    <property type="molecule type" value="Genomic_DNA"/>
</dbReference>
<dbReference type="PRINTS" id="PR00081">
    <property type="entry name" value="GDHRDH"/>
</dbReference>
<dbReference type="Gene3D" id="3.40.50.720">
    <property type="entry name" value="NAD(P)-binding Rossmann-like Domain"/>
    <property type="match status" value="1"/>
</dbReference>
<evidence type="ECO:0000256" key="2">
    <source>
        <dbReference type="ARBA" id="ARBA00023002"/>
    </source>
</evidence>
<organism evidence="4 5">
    <name type="scientific">Leptolyngbya subtilissima DQ-A4</name>
    <dbReference type="NCBI Taxonomy" id="2933933"/>
    <lineage>
        <taxon>Bacteria</taxon>
        <taxon>Bacillati</taxon>
        <taxon>Cyanobacteriota</taxon>
        <taxon>Cyanophyceae</taxon>
        <taxon>Leptolyngbyales</taxon>
        <taxon>Leptolyngbyaceae</taxon>
        <taxon>Leptolyngbya group</taxon>
        <taxon>Leptolyngbya</taxon>
    </lineage>
</organism>
<dbReference type="PANTHER" id="PTHR44169:SF6">
    <property type="entry name" value="NADPH-DEPENDENT 1-ACYLDIHYDROXYACETONE PHOSPHATE REDUCTASE"/>
    <property type="match status" value="1"/>
</dbReference>
<protein>
    <submittedName>
        <fullName evidence="4">SDR family oxidoreductase</fullName>
    </submittedName>
</protein>
<dbReference type="SUPFAM" id="SSF51735">
    <property type="entry name" value="NAD(P)-binding Rossmann-fold domains"/>
    <property type="match status" value="1"/>
</dbReference>
<dbReference type="PRINTS" id="PR00080">
    <property type="entry name" value="SDRFAMILY"/>
</dbReference>
<dbReference type="PANTHER" id="PTHR44169">
    <property type="entry name" value="NADPH-DEPENDENT 1-ACYLDIHYDROXYACETONE PHOSPHATE REDUCTASE"/>
    <property type="match status" value="1"/>
</dbReference>
<dbReference type="InterPro" id="IPR020904">
    <property type="entry name" value="Sc_DH/Rdtase_CS"/>
</dbReference>
<dbReference type="InterPro" id="IPR036291">
    <property type="entry name" value="NAD(P)-bd_dom_sf"/>
</dbReference>
<gene>
    <name evidence="4" type="ORF">NC992_16660</name>
</gene>
<evidence type="ECO:0000256" key="1">
    <source>
        <dbReference type="ARBA" id="ARBA00006484"/>
    </source>
</evidence>
<accession>A0ABV0K715</accession>
<sequence>MQVENAVALVTGANGGIGQYYIDSLRSLGAARIYAGARQLSSLDNLVAIDPDRIIPVALDITDQTTVEAVAAQCSDVNLLINNAGIGLLKGFISAPDLSAARAEMEVNYFGTLAMCRAFAPVLKANGGGAIVNMLSILGRVNFPMNASYSASKGAGYILTQGVRAELAAQNTLVVGVMPATVDTKGSQDFPPPKVAPETVAQAALQAVIDGIEDVYPGEQAQAIAAQLLSDPKGVEKAMAAMLPQSA</sequence>
<name>A0ABV0K715_9CYAN</name>
<dbReference type="PROSITE" id="PS00061">
    <property type="entry name" value="ADH_SHORT"/>
    <property type="match status" value="1"/>
</dbReference>
<dbReference type="NCBIfam" id="NF006118">
    <property type="entry name" value="PRK08264.1-4"/>
    <property type="match status" value="1"/>
</dbReference>
<dbReference type="Proteomes" id="UP001482513">
    <property type="component" value="Unassembled WGS sequence"/>
</dbReference>
<evidence type="ECO:0000313" key="4">
    <source>
        <dbReference type="EMBL" id="MEP0948518.1"/>
    </source>
</evidence>
<reference evidence="4 5" key="1">
    <citation type="submission" date="2022-04" db="EMBL/GenBank/DDBJ databases">
        <title>Positive selection, recombination, and allopatry shape intraspecific diversity of widespread and dominant cyanobacteria.</title>
        <authorList>
            <person name="Wei J."/>
            <person name="Shu W."/>
            <person name="Hu C."/>
        </authorList>
    </citation>
    <scope>NUCLEOTIDE SEQUENCE [LARGE SCALE GENOMIC DNA]</scope>
    <source>
        <strain evidence="4 5">DQ-A4</strain>
    </source>
</reference>
<evidence type="ECO:0000256" key="3">
    <source>
        <dbReference type="RuleBase" id="RU000363"/>
    </source>
</evidence>
<comment type="caution">
    <text evidence="4">The sequence shown here is derived from an EMBL/GenBank/DDBJ whole genome shotgun (WGS) entry which is preliminary data.</text>
</comment>
<dbReference type="RefSeq" id="WP_190705956.1">
    <property type="nucleotide sequence ID" value="NZ_JAMPKX010000008.1"/>
</dbReference>
<keyword evidence="2" id="KW-0560">Oxidoreductase</keyword>
<dbReference type="InterPro" id="IPR002347">
    <property type="entry name" value="SDR_fam"/>
</dbReference>